<dbReference type="AlphaFoldDB" id="A0A1D9P5W6"/>
<accession>A0A1D9P5W6</accession>
<geneLocation type="plasmid" evidence="2">
    <name>pnp6</name>
</geneLocation>
<keyword evidence="1" id="KW-0614">Plasmid</keyword>
<evidence type="ECO:0000313" key="2">
    <source>
        <dbReference type="Proteomes" id="UP000179284"/>
    </source>
</evidence>
<sequence>MGYAGKSERKKYAKAKLQNNVKQCKANINFHQGEKMKISAEFMKDIPSCGYRYLNFRETIVNWYQWEYTHYMFYGDYKRYKYINSKYFDTFKMIYQGFKKEFEEHQKILPCCYRGIVAYSNDFNILMDKTLADIKKGQIGFNRYYSGSLSKEVSQRYIDVYIDDLKKQREEYRFFNDELIAVSVLFEIHNATVYDLTEYNTDNYFVLDDEIILAPSSYKVLDRKLEFVKIDNALMAQNYVVLKALDPKQNH</sequence>
<name>A0A1D9P5W6_9FIRM</name>
<protein>
    <submittedName>
        <fullName evidence="1">Uncharacterized protein</fullName>
    </submittedName>
</protein>
<reference evidence="2" key="1">
    <citation type="submission" date="2016-10" db="EMBL/GenBank/DDBJ databases">
        <title>The complete genome sequence of the rumen bacterium Butyrivibrio hungatei MB2003.</title>
        <authorList>
            <person name="Palevich N."/>
            <person name="Kelly W.J."/>
            <person name="Leahy S.C."/>
            <person name="Altermann E."/>
            <person name="Rakonjac J."/>
            <person name="Attwood G.T."/>
        </authorList>
    </citation>
    <scope>NUCLEOTIDE SEQUENCE [LARGE SCALE GENOMIC DNA]</scope>
    <source>
        <strain evidence="2">MB2003</strain>
        <plasmid evidence="2">Plasmid pnp6</plasmid>
    </source>
</reference>
<proteinExistence type="predicted"/>
<dbReference type="RefSeq" id="WP_071177710.1">
    <property type="nucleotide sequence ID" value="NZ_CP017833.1"/>
</dbReference>
<evidence type="ECO:0000313" key="1">
    <source>
        <dbReference type="EMBL" id="AOZ97950.1"/>
    </source>
</evidence>
<keyword evidence="2" id="KW-1185">Reference proteome</keyword>
<dbReference type="Proteomes" id="UP000179284">
    <property type="component" value="Plasmid pNP6"/>
</dbReference>
<gene>
    <name evidence="1" type="ORF">bhn_IV004</name>
</gene>
<organism evidence="1 2">
    <name type="scientific">Butyrivibrio hungatei</name>
    <dbReference type="NCBI Taxonomy" id="185008"/>
    <lineage>
        <taxon>Bacteria</taxon>
        <taxon>Bacillati</taxon>
        <taxon>Bacillota</taxon>
        <taxon>Clostridia</taxon>
        <taxon>Lachnospirales</taxon>
        <taxon>Lachnospiraceae</taxon>
        <taxon>Butyrivibrio</taxon>
    </lineage>
</organism>
<dbReference type="EMBL" id="CP017833">
    <property type="protein sequence ID" value="AOZ97950.1"/>
    <property type="molecule type" value="Genomic_DNA"/>
</dbReference>
<dbReference type="KEGG" id="bhu:bhn_IV004"/>